<dbReference type="PANTHER" id="PTHR23079:SF55">
    <property type="entry name" value="RNA-DIRECTED RNA POLYMERASE"/>
    <property type="match status" value="1"/>
</dbReference>
<dbReference type="OrthoDB" id="6513042at2759"/>
<evidence type="ECO:0000256" key="5">
    <source>
        <dbReference type="ARBA" id="ARBA00022884"/>
    </source>
</evidence>
<dbReference type="GO" id="GO:0003723">
    <property type="term" value="F:RNA binding"/>
    <property type="evidence" value="ECO:0007669"/>
    <property type="project" value="UniProtKB-KW"/>
</dbReference>
<name>A0A834YU44_TETSI</name>
<evidence type="ECO:0000256" key="2">
    <source>
        <dbReference type="ARBA" id="ARBA00022484"/>
    </source>
</evidence>
<keyword evidence="12" id="KW-1185">Reference proteome</keyword>
<dbReference type="EMBL" id="JABCRI010000015">
    <property type="protein sequence ID" value="KAF8393435.1"/>
    <property type="molecule type" value="Genomic_DNA"/>
</dbReference>
<comment type="similarity">
    <text evidence="1 8">Belongs to the RdRP family.</text>
</comment>
<dbReference type="OMA" id="PQDYDGS"/>
<evidence type="ECO:0000256" key="4">
    <source>
        <dbReference type="ARBA" id="ARBA00022695"/>
    </source>
</evidence>
<evidence type="ECO:0000256" key="7">
    <source>
        <dbReference type="ARBA" id="ARBA00048744"/>
    </source>
</evidence>
<proteinExistence type="inferred from homology"/>
<evidence type="ECO:0000259" key="10">
    <source>
        <dbReference type="Pfam" id="PF26253"/>
    </source>
</evidence>
<dbReference type="AlphaFoldDB" id="A0A834YU44"/>
<sequence length="525" mass="59621">MLLPTKKISVFYSRKRFVKQGVFLCMCTKFPAWLNIWLGCENGPISGKVLVYKHPGLHFGDIHVLNAIAVNEMEHIVGNAKYAIFFPTQGPRSLADEIANSDFDGDLYWVSQNPQTTTKSKSESVSPSMHVTCLWSWNLCNIDSKGIEELKKYLKTGGARTVTAPERSALSSTFQHVEEVVVEDLLEVEVDKEVILAVQKGGSATLLPILLQLLRLLGLLQRRHDLGSISLEKYLANLVVFEVLLSYFQESEPWKRVYSTNNICTRKPTEFSDEELEKELFQQFLTTRFQPSNTMGVAADSWLAFMDRILTLGGECASEKECVKEKMLKLVDIYYDALDAPKTGMKVEVPEDFKADKFPHFMERTNSYVSTSILGLIYDKVDSIKTENPSSEEEWKLSCFDYDLPQACLELWKKHYDQYRGEMKFAMKLDGESKNESANKVIQKYKQILYGAVGFKESTRKREEIFNEALAIYRATYDYAKTKGAVSYCSFAWKVAGPVLCELHAIKQGGESIVCLPSVLREVIN</sequence>
<dbReference type="Proteomes" id="UP000655225">
    <property type="component" value="Unassembled WGS sequence"/>
</dbReference>
<feature type="domain" description="RDRP C-terminal head" evidence="10">
    <location>
        <begin position="425"/>
        <end position="515"/>
    </location>
</feature>
<dbReference type="GO" id="GO:0031380">
    <property type="term" value="C:nuclear RNA-directed RNA polymerase complex"/>
    <property type="evidence" value="ECO:0007669"/>
    <property type="project" value="TreeGrafter"/>
</dbReference>
<dbReference type="InterPro" id="IPR057596">
    <property type="entry name" value="RDRP_core"/>
</dbReference>
<keyword evidence="6 8" id="KW-0943">RNA-mediated gene silencing</keyword>
<comment type="caution">
    <text evidence="11">The sequence shown here is derived from an EMBL/GenBank/DDBJ whole genome shotgun (WGS) entry which is preliminary data.</text>
</comment>
<feature type="domain" description="RDRP core" evidence="9">
    <location>
        <begin position="45"/>
        <end position="381"/>
    </location>
</feature>
<evidence type="ECO:0000313" key="12">
    <source>
        <dbReference type="Proteomes" id="UP000655225"/>
    </source>
</evidence>
<keyword evidence="5 8" id="KW-0694">RNA-binding</keyword>
<dbReference type="InterPro" id="IPR007855">
    <property type="entry name" value="RDRP"/>
</dbReference>
<organism evidence="11 12">
    <name type="scientific">Tetracentron sinense</name>
    <name type="common">Spur-leaf</name>
    <dbReference type="NCBI Taxonomy" id="13715"/>
    <lineage>
        <taxon>Eukaryota</taxon>
        <taxon>Viridiplantae</taxon>
        <taxon>Streptophyta</taxon>
        <taxon>Embryophyta</taxon>
        <taxon>Tracheophyta</taxon>
        <taxon>Spermatophyta</taxon>
        <taxon>Magnoliopsida</taxon>
        <taxon>Trochodendrales</taxon>
        <taxon>Trochodendraceae</taxon>
        <taxon>Tetracentron</taxon>
    </lineage>
</organism>
<evidence type="ECO:0000259" key="9">
    <source>
        <dbReference type="Pfam" id="PF05183"/>
    </source>
</evidence>
<evidence type="ECO:0000256" key="1">
    <source>
        <dbReference type="ARBA" id="ARBA00005762"/>
    </source>
</evidence>
<comment type="function">
    <text evidence="8">Probably involved in the RNA silencing pathway and required for the generation of small interfering RNAs (siRNAs).</text>
</comment>
<evidence type="ECO:0000256" key="6">
    <source>
        <dbReference type="ARBA" id="ARBA00023158"/>
    </source>
</evidence>
<keyword evidence="2 8" id="KW-0696">RNA-directed RNA polymerase</keyword>
<dbReference type="Pfam" id="PF26253">
    <property type="entry name" value="RdRP_head"/>
    <property type="match status" value="1"/>
</dbReference>
<dbReference type="GO" id="GO:0030422">
    <property type="term" value="P:siRNA processing"/>
    <property type="evidence" value="ECO:0007669"/>
    <property type="project" value="TreeGrafter"/>
</dbReference>
<dbReference type="GO" id="GO:0003968">
    <property type="term" value="F:RNA-directed RNA polymerase activity"/>
    <property type="evidence" value="ECO:0007669"/>
    <property type="project" value="UniProtKB-KW"/>
</dbReference>
<evidence type="ECO:0000256" key="3">
    <source>
        <dbReference type="ARBA" id="ARBA00022679"/>
    </source>
</evidence>
<evidence type="ECO:0000256" key="8">
    <source>
        <dbReference type="RuleBase" id="RU363098"/>
    </source>
</evidence>
<reference evidence="11 12" key="1">
    <citation type="submission" date="2020-04" db="EMBL/GenBank/DDBJ databases">
        <title>Plant Genome Project.</title>
        <authorList>
            <person name="Zhang R.-G."/>
        </authorList>
    </citation>
    <scope>NUCLEOTIDE SEQUENCE [LARGE SCALE GENOMIC DNA]</scope>
    <source>
        <strain evidence="11">YNK0</strain>
        <tissue evidence="11">Leaf</tissue>
    </source>
</reference>
<dbReference type="InterPro" id="IPR058752">
    <property type="entry name" value="RDRP_C_head"/>
</dbReference>
<evidence type="ECO:0000313" key="11">
    <source>
        <dbReference type="EMBL" id="KAF8393435.1"/>
    </source>
</evidence>
<protein>
    <recommendedName>
        <fullName evidence="8">RNA-dependent RNA polymerase</fullName>
        <ecNumber evidence="8">2.7.7.48</ecNumber>
    </recommendedName>
</protein>
<dbReference type="Pfam" id="PF05183">
    <property type="entry name" value="RdRP"/>
    <property type="match status" value="1"/>
</dbReference>
<dbReference type="PANTHER" id="PTHR23079">
    <property type="entry name" value="RNA-DEPENDENT RNA POLYMERASE"/>
    <property type="match status" value="1"/>
</dbReference>
<gene>
    <name evidence="11" type="ORF">HHK36_021679</name>
</gene>
<comment type="catalytic activity">
    <reaction evidence="7 8">
        <text>RNA(n) + a ribonucleoside 5'-triphosphate = RNA(n+1) + diphosphate</text>
        <dbReference type="Rhea" id="RHEA:21248"/>
        <dbReference type="Rhea" id="RHEA-COMP:14527"/>
        <dbReference type="Rhea" id="RHEA-COMP:17342"/>
        <dbReference type="ChEBI" id="CHEBI:33019"/>
        <dbReference type="ChEBI" id="CHEBI:61557"/>
        <dbReference type="ChEBI" id="CHEBI:140395"/>
        <dbReference type="EC" id="2.7.7.48"/>
    </reaction>
</comment>
<keyword evidence="3 8" id="KW-0808">Transferase</keyword>
<accession>A0A834YU44</accession>
<keyword evidence="4 8" id="KW-0548">Nucleotidyltransferase</keyword>
<dbReference type="EC" id="2.7.7.48" evidence="8"/>